<dbReference type="EMBL" id="JBBMES010000004">
    <property type="protein sequence ID" value="MEQ2534645.1"/>
    <property type="molecule type" value="Genomic_DNA"/>
</dbReference>
<protein>
    <submittedName>
        <fullName evidence="2">Stage III sporulation protein AB</fullName>
    </submittedName>
</protein>
<reference evidence="2 3" key="1">
    <citation type="submission" date="2024-03" db="EMBL/GenBank/DDBJ databases">
        <title>Human intestinal bacterial collection.</title>
        <authorList>
            <person name="Pauvert C."/>
            <person name="Hitch T.C.A."/>
            <person name="Clavel T."/>
        </authorList>
    </citation>
    <scope>NUCLEOTIDE SEQUENCE [LARGE SCALE GENOMIC DNA]</scope>
    <source>
        <strain evidence="2 3">CLA-JM-H10</strain>
    </source>
</reference>
<keyword evidence="3" id="KW-1185">Reference proteome</keyword>
<keyword evidence="1" id="KW-1133">Transmembrane helix</keyword>
<organism evidence="2 3">
    <name type="scientific">Lachnospira intestinalis</name>
    <dbReference type="NCBI Taxonomy" id="3133158"/>
    <lineage>
        <taxon>Bacteria</taxon>
        <taxon>Bacillati</taxon>
        <taxon>Bacillota</taxon>
        <taxon>Clostridia</taxon>
        <taxon>Lachnospirales</taxon>
        <taxon>Lachnospiraceae</taxon>
        <taxon>Lachnospira</taxon>
    </lineage>
</organism>
<keyword evidence="1" id="KW-0812">Transmembrane</keyword>
<feature type="transmembrane region" description="Helical" evidence="1">
    <location>
        <begin position="158"/>
        <end position="175"/>
    </location>
</feature>
<dbReference type="Proteomes" id="UP001480973">
    <property type="component" value="Unassembled WGS sequence"/>
</dbReference>
<sequence>MDIIKITGAAVVLMSSFMLGMYFVVVNKTRIKNLADIDETWRTISAEIRFQSGSLPEIFKRFALHEYSFGIKALYKDVYENMVVDSEKAAFEIIWRESVRNNASKSCFLREDEEFLMQFGNMPVHLDIQTQTDFVNHMISMLDDRIKKAQDKTDSQCRIYRCMGIAAGVFLVLVLI</sequence>
<evidence type="ECO:0000313" key="2">
    <source>
        <dbReference type="EMBL" id="MEQ2534645.1"/>
    </source>
</evidence>
<name>A0ABV1GN72_9FIRM</name>
<keyword evidence="1" id="KW-0472">Membrane</keyword>
<feature type="transmembrane region" description="Helical" evidence="1">
    <location>
        <begin position="6"/>
        <end position="25"/>
    </location>
</feature>
<dbReference type="Pfam" id="PF09548">
    <property type="entry name" value="Spore_III_AB"/>
    <property type="match status" value="1"/>
</dbReference>
<evidence type="ECO:0000313" key="3">
    <source>
        <dbReference type="Proteomes" id="UP001480973"/>
    </source>
</evidence>
<proteinExistence type="predicted"/>
<evidence type="ECO:0000256" key="1">
    <source>
        <dbReference type="SAM" id="Phobius"/>
    </source>
</evidence>
<dbReference type="InterPro" id="IPR014198">
    <property type="entry name" value="Spore_III_AB"/>
</dbReference>
<accession>A0ABV1GN72</accession>
<gene>
    <name evidence="2" type="ORF">WMO38_05890</name>
</gene>
<comment type="caution">
    <text evidence="2">The sequence shown here is derived from an EMBL/GenBank/DDBJ whole genome shotgun (WGS) entry which is preliminary data.</text>
</comment>